<organism evidence="1 2">
    <name type="scientific">Cotesia glomerata</name>
    <name type="common">Lepidopteran parasitic wasp</name>
    <name type="synonym">Apanteles glomeratus</name>
    <dbReference type="NCBI Taxonomy" id="32391"/>
    <lineage>
        <taxon>Eukaryota</taxon>
        <taxon>Metazoa</taxon>
        <taxon>Ecdysozoa</taxon>
        <taxon>Arthropoda</taxon>
        <taxon>Hexapoda</taxon>
        <taxon>Insecta</taxon>
        <taxon>Pterygota</taxon>
        <taxon>Neoptera</taxon>
        <taxon>Endopterygota</taxon>
        <taxon>Hymenoptera</taxon>
        <taxon>Apocrita</taxon>
        <taxon>Ichneumonoidea</taxon>
        <taxon>Braconidae</taxon>
        <taxon>Microgastrinae</taxon>
        <taxon>Cotesia</taxon>
    </lineage>
</organism>
<reference evidence="1 2" key="1">
    <citation type="journal article" date="2021" name="J. Hered.">
        <title>A chromosome-level genome assembly of the parasitoid wasp, Cotesia glomerata (Hymenoptera: Braconidae).</title>
        <authorList>
            <person name="Pinto B.J."/>
            <person name="Weis J.J."/>
            <person name="Gamble T."/>
            <person name="Ode P.J."/>
            <person name="Paul R."/>
            <person name="Zaspel J.M."/>
        </authorList>
    </citation>
    <scope>NUCLEOTIDE SEQUENCE [LARGE SCALE GENOMIC DNA]</scope>
    <source>
        <strain evidence="1">CgM1</strain>
    </source>
</reference>
<dbReference type="AlphaFoldDB" id="A0AAV7I4U3"/>
<evidence type="ECO:0000313" key="2">
    <source>
        <dbReference type="Proteomes" id="UP000826195"/>
    </source>
</evidence>
<gene>
    <name evidence="1" type="ORF">KQX54_008477</name>
</gene>
<keyword evidence="2" id="KW-1185">Reference proteome</keyword>
<sequence length="99" mass="10970">MEVATQGLESGSWITVKVFTCSAHRESAAVIEIGSPLTSEGTEKTRSRKVHGSRSERDGYQINYWATTHWIELHPMKLLGFSTGGLQYVAPVLTASLYR</sequence>
<dbReference type="Proteomes" id="UP000826195">
    <property type="component" value="Unassembled WGS sequence"/>
</dbReference>
<proteinExistence type="predicted"/>
<dbReference type="EMBL" id="JAHXZJ010002237">
    <property type="protein sequence ID" value="KAH0546325.1"/>
    <property type="molecule type" value="Genomic_DNA"/>
</dbReference>
<evidence type="ECO:0000313" key="1">
    <source>
        <dbReference type="EMBL" id="KAH0546325.1"/>
    </source>
</evidence>
<accession>A0AAV7I4U3</accession>
<name>A0AAV7I4U3_COTGL</name>
<comment type="caution">
    <text evidence="1">The sequence shown here is derived from an EMBL/GenBank/DDBJ whole genome shotgun (WGS) entry which is preliminary data.</text>
</comment>
<protein>
    <submittedName>
        <fullName evidence="1">Uncharacterized protein</fullName>
    </submittedName>
</protein>